<dbReference type="FunFam" id="1.10.1240.40:FF:000003">
    <property type="entry name" value="Protein EMSY-LIKE 3 isoform A"/>
    <property type="match status" value="1"/>
</dbReference>
<dbReference type="Gene3D" id="2.30.30.140">
    <property type="match status" value="1"/>
</dbReference>
<feature type="compositionally biased region" description="Polar residues" evidence="3">
    <location>
        <begin position="128"/>
        <end position="171"/>
    </location>
</feature>
<dbReference type="GO" id="GO:0050832">
    <property type="term" value="P:defense response to fungus"/>
    <property type="evidence" value="ECO:0007669"/>
    <property type="project" value="InterPro"/>
</dbReference>
<dbReference type="Proteomes" id="UP001293593">
    <property type="component" value="Unassembled WGS sequence"/>
</dbReference>
<evidence type="ECO:0000259" key="4">
    <source>
        <dbReference type="PROSITE" id="PS51138"/>
    </source>
</evidence>
<name>A0AAE1NAD2_9FABA</name>
<dbReference type="EMBL" id="JAWXYG010000001">
    <property type="protein sequence ID" value="KAK4285550.1"/>
    <property type="molecule type" value="Genomic_DNA"/>
</dbReference>
<dbReference type="PANTHER" id="PTHR33432:SF28">
    <property type="entry name" value="PROTEIN EMSY-LIKE 4"/>
    <property type="match status" value="1"/>
</dbReference>
<dbReference type="Gene3D" id="1.10.1240.40">
    <property type="entry name" value="ENT domain"/>
    <property type="match status" value="1"/>
</dbReference>
<dbReference type="GO" id="GO:0005634">
    <property type="term" value="C:nucleus"/>
    <property type="evidence" value="ECO:0007669"/>
    <property type="project" value="UniProtKB-SubCell"/>
</dbReference>
<keyword evidence="6" id="KW-1185">Reference proteome</keyword>
<evidence type="ECO:0000313" key="6">
    <source>
        <dbReference type="Proteomes" id="UP001293593"/>
    </source>
</evidence>
<dbReference type="InterPro" id="IPR005491">
    <property type="entry name" value="ENT_dom"/>
</dbReference>
<evidence type="ECO:0000256" key="2">
    <source>
        <dbReference type="ARBA" id="ARBA00023242"/>
    </source>
</evidence>
<gene>
    <name evidence="5" type="ORF">QN277_002236</name>
</gene>
<accession>A0AAE1NAD2</accession>
<evidence type="ECO:0000313" key="5">
    <source>
        <dbReference type="EMBL" id="KAK4285550.1"/>
    </source>
</evidence>
<dbReference type="SMART" id="SM01191">
    <property type="entry name" value="ENT"/>
    <property type="match status" value="1"/>
</dbReference>
<comment type="subcellular location">
    <subcellularLocation>
        <location evidence="1">Nucleus</location>
    </subcellularLocation>
</comment>
<dbReference type="CDD" id="cd20404">
    <property type="entry name" value="Tudor_Agenet_AtEML-like"/>
    <property type="match status" value="1"/>
</dbReference>
<dbReference type="PROSITE" id="PS51138">
    <property type="entry name" value="ENT"/>
    <property type="match status" value="1"/>
</dbReference>
<dbReference type="Pfam" id="PF03735">
    <property type="entry name" value="ENT"/>
    <property type="match status" value="1"/>
</dbReference>
<feature type="domain" description="ENT" evidence="4">
    <location>
        <begin position="51"/>
        <end position="138"/>
    </location>
</feature>
<evidence type="ECO:0000256" key="1">
    <source>
        <dbReference type="ARBA" id="ARBA00004123"/>
    </source>
</evidence>
<feature type="region of interest" description="Disordered" evidence="3">
    <location>
        <begin position="123"/>
        <end position="233"/>
    </location>
</feature>
<feature type="region of interest" description="Disordered" evidence="3">
    <location>
        <begin position="1"/>
        <end position="44"/>
    </location>
</feature>
<reference evidence="5" key="1">
    <citation type="submission" date="2023-10" db="EMBL/GenBank/DDBJ databases">
        <title>Chromosome-level genome of the transformable northern wattle, Acacia crassicarpa.</title>
        <authorList>
            <person name="Massaro I."/>
            <person name="Sinha N.R."/>
            <person name="Poethig S."/>
            <person name="Leichty A.R."/>
        </authorList>
    </citation>
    <scope>NUCLEOTIDE SEQUENCE</scope>
    <source>
        <strain evidence="5">Acra3RX</strain>
        <tissue evidence="5">Leaf</tissue>
    </source>
</reference>
<organism evidence="5 6">
    <name type="scientific">Acacia crassicarpa</name>
    <name type="common">northern wattle</name>
    <dbReference type="NCBI Taxonomy" id="499986"/>
    <lineage>
        <taxon>Eukaryota</taxon>
        <taxon>Viridiplantae</taxon>
        <taxon>Streptophyta</taxon>
        <taxon>Embryophyta</taxon>
        <taxon>Tracheophyta</taxon>
        <taxon>Spermatophyta</taxon>
        <taxon>Magnoliopsida</taxon>
        <taxon>eudicotyledons</taxon>
        <taxon>Gunneridae</taxon>
        <taxon>Pentapetalae</taxon>
        <taxon>rosids</taxon>
        <taxon>fabids</taxon>
        <taxon>Fabales</taxon>
        <taxon>Fabaceae</taxon>
        <taxon>Caesalpinioideae</taxon>
        <taxon>mimosoid clade</taxon>
        <taxon>Acacieae</taxon>
        <taxon>Acacia</taxon>
    </lineage>
</organism>
<dbReference type="InterPro" id="IPR036142">
    <property type="entry name" value="ENT_dom-like_sf"/>
</dbReference>
<feature type="compositionally biased region" description="Acidic residues" evidence="3">
    <location>
        <begin position="1"/>
        <end position="15"/>
    </location>
</feature>
<evidence type="ECO:0000256" key="3">
    <source>
        <dbReference type="SAM" id="MobiDB-lite"/>
    </source>
</evidence>
<sequence>MDYEPFDSSGTDDDLPPTHQNRIPRGGRPAGNGRSAVGSVPYPRMYGETDMEAQIHQLEQEAYSSVLRAFKAQADAITWEKESLITELRRELRLSNEEHRDLLGRVNADDVIRRIREWRQAGGHQPGLLSTGQAVHDSISSPTRSASRMKQKIIQSLPSQSYGGPSSTFHPQTAAAPHLPSSSTAKRGPFSRSKGKKNKSGQLLPGISSMKQYPSSGPGGRNQMTSRVSSGAVMGEAAEGATYDQLIGRRVRTKWPDDNNFYEAVITDYNQAEGRHALVYDMGTANETWEWVNLAEISPQDIQWVGEDPGINHRGAYGSSSHGMNRSIGRDGVPGAGRGRGGAKGQSRKDVLPSQNGIGKKGPDDIQLLHTDTLIKEVERLFSANHPDLVEIEKAKKVLKDHEQALLDAIARIADLSDGESEGGRHFSHAQSLDRE</sequence>
<protein>
    <recommendedName>
        <fullName evidence="4">ENT domain-containing protein</fullName>
    </recommendedName>
</protein>
<dbReference type="SUPFAM" id="SSF158639">
    <property type="entry name" value="ENT-like"/>
    <property type="match status" value="1"/>
</dbReference>
<dbReference type="PANTHER" id="PTHR33432">
    <property type="entry name" value="PROTEIN EMSY-LIKE 4"/>
    <property type="match status" value="1"/>
</dbReference>
<comment type="caution">
    <text evidence="5">The sequence shown here is derived from an EMBL/GenBank/DDBJ whole genome shotgun (WGS) entry which is preliminary data.</text>
</comment>
<dbReference type="InterPro" id="IPR033485">
    <property type="entry name" value="EMSY-LIKE_plant"/>
</dbReference>
<dbReference type="SUPFAM" id="SSF63748">
    <property type="entry name" value="Tudor/PWWP/MBT"/>
    <property type="match status" value="1"/>
</dbReference>
<feature type="region of interest" description="Disordered" evidence="3">
    <location>
        <begin position="316"/>
        <end position="365"/>
    </location>
</feature>
<dbReference type="AlphaFoldDB" id="A0AAE1NAD2"/>
<keyword evidence="2" id="KW-0539">Nucleus</keyword>
<dbReference type="FunFam" id="2.30.30.140:FF:000088">
    <property type="entry name" value="Protein EMSY-LIKE 3"/>
    <property type="match status" value="1"/>
</dbReference>
<proteinExistence type="predicted"/>
<feature type="compositionally biased region" description="Gly residues" evidence="3">
    <location>
        <begin position="332"/>
        <end position="344"/>
    </location>
</feature>